<dbReference type="AlphaFoldDB" id="A0A0N8PPD4"/>
<organism evidence="3 4">
    <name type="scientific">Alicyclobacillus ferrooxydans</name>
    <dbReference type="NCBI Taxonomy" id="471514"/>
    <lineage>
        <taxon>Bacteria</taxon>
        <taxon>Bacillati</taxon>
        <taxon>Bacillota</taxon>
        <taxon>Bacilli</taxon>
        <taxon>Bacillales</taxon>
        <taxon>Alicyclobacillaceae</taxon>
        <taxon>Alicyclobacillus</taxon>
    </lineage>
</organism>
<evidence type="ECO:0000313" key="4">
    <source>
        <dbReference type="Proteomes" id="UP000050482"/>
    </source>
</evidence>
<dbReference type="Pfam" id="PF21653">
    <property type="entry name" value="pulA_all-beta"/>
    <property type="match status" value="1"/>
</dbReference>
<dbReference type="GO" id="GO:0004553">
    <property type="term" value="F:hydrolase activity, hydrolyzing O-glycosyl compounds"/>
    <property type="evidence" value="ECO:0007669"/>
    <property type="project" value="InterPro"/>
</dbReference>
<dbReference type="CDD" id="cd02860">
    <property type="entry name" value="E_set_Pullulanase"/>
    <property type="match status" value="1"/>
</dbReference>
<evidence type="ECO:0000256" key="1">
    <source>
        <dbReference type="ARBA" id="ARBA00008061"/>
    </source>
</evidence>
<dbReference type="CDD" id="cd11341">
    <property type="entry name" value="AmyAc_Pullulanase_LD-like"/>
    <property type="match status" value="1"/>
</dbReference>
<evidence type="ECO:0000313" key="3">
    <source>
        <dbReference type="EMBL" id="KPV44013.1"/>
    </source>
</evidence>
<dbReference type="InterPro" id="IPR013783">
    <property type="entry name" value="Ig-like_fold"/>
</dbReference>
<keyword evidence="4" id="KW-1185">Reference proteome</keyword>
<dbReference type="EMBL" id="LJCO01000042">
    <property type="protein sequence ID" value="KPV44013.1"/>
    <property type="molecule type" value="Genomic_DNA"/>
</dbReference>
<dbReference type="PATRIC" id="fig|471514.4.peg.483"/>
<dbReference type="Gene3D" id="2.60.40.10">
    <property type="entry name" value="Immunoglobulins"/>
    <property type="match status" value="1"/>
</dbReference>
<dbReference type="SUPFAM" id="SSF81296">
    <property type="entry name" value="E set domains"/>
    <property type="match status" value="1"/>
</dbReference>
<dbReference type="InterPro" id="IPR004193">
    <property type="entry name" value="Glyco_hydro_13_N"/>
</dbReference>
<dbReference type="InterPro" id="IPR011840">
    <property type="entry name" value="PulA_typeI"/>
</dbReference>
<dbReference type="STRING" id="471514.AN477_09540"/>
<dbReference type="SMART" id="SM00642">
    <property type="entry name" value="Aamy"/>
    <property type="match status" value="1"/>
</dbReference>
<gene>
    <name evidence="3" type="ORF">AN477_09540</name>
</gene>
<comment type="similarity">
    <text evidence="1">Belongs to the glycosyl hydrolase 13 family.</text>
</comment>
<dbReference type="InterPro" id="IPR017853">
    <property type="entry name" value="GH"/>
</dbReference>
<reference evidence="3 4" key="1">
    <citation type="submission" date="2015-09" db="EMBL/GenBank/DDBJ databases">
        <title>Draft genome sequence of Alicyclobacillus ferrooxydans DSM 22381.</title>
        <authorList>
            <person name="Hemp J."/>
        </authorList>
    </citation>
    <scope>NUCLEOTIDE SEQUENCE [LARGE SCALE GENOMIC DNA]</scope>
    <source>
        <strain evidence="3 4">TC-34</strain>
    </source>
</reference>
<dbReference type="NCBIfam" id="TIGR02104">
    <property type="entry name" value="pulA_typeI"/>
    <property type="match status" value="1"/>
</dbReference>
<dbReference type="PANTHER" id="PTHR43002">
    <property type="entry name" value="GLYCOGEN DEBRANCHING ENZYME"/>
    <property type="match status" value="1"/>
</dbReference>
<dbReference type="Gene3D" id="2.60.40.1180">
    <property type="entry name" value="Golgi alpha-mannosidase II"/>
    <property type="match status" value="1"/>
</dbReference>
<dbReference type="InterPro" id="IPR049117">
    <property type="entry name" value="pulA_all-beta"/>
</dbReference>
<name>A0A0N8PPD4_9BACL</name>
<dbReference type="SUPFAM" id="SSF51445">
    <property type="entry name" value="(Trans)glycosidases"/>
    <property type="match status" value="1"/>
</dbReference>
<dbReference type="Proteomes" id="UP000050482">
    <property type="component" value="Unassembled WGS sequence"/>
</dbReference>
<dbReference type="InterPro" id="IPR014756">
    <property type="entry name" value="Ig_E-set"/>
</dbReference>
<evidence type="ECO:0000259" key="2">
    <source>
        <dbReference type="SMART" id="SM00642"/>
    </source>
</evidence>
<feature type="domain" description="Glycosyl hydrolase family 13 catalytic" evidence="2">
    <location>
        <begin position="137"/>
        <end position="526"/>
    </location>
</feature>
<proteinExistence type="inferred from homology"/>
<dbReference type="InterPro" id="IPR006047">
    <property type="entry name" value="GH13_cat_dom"/>
</dbReference>
<dbReference type="GO" id="GO:0005975">
    <property type="term" value="P:carbohydrate metabolic process"/>
    <property type="evidence" value="ECO:0007669"/>
    <property type="project" value="InterPro"/>
</dbReference>
<comment type="caution">
    <text evidence="3">The sequence shown here is derived from an EMBL/GenBank/DDBJ whole genome shotgun (WGS) entry which is preliminary data.</text>
</comment>
<dbReference type="InterPro" id="IPR013780">
    <property type="entry name" value="Glyco_hydro_b"/>
</dbReference>
<dbReference type="Pfam" id="PF02922">
    <property type="entry name" value="CBM_48"/>
    <property type="match status" value="1"/>
</dbReference>
<sequence length="623" mass="68273">MVPRDVLNLPQYYYGGTLGNVWTQKSSSFRVWAPTASQMNLQLFSSATGQVTRQVPMQRGAGGTWKAVVPGNLNGWYYLYSVTIDGKTNTAVDPYATAIAPTGTRGMIVDLAATNPKGWNGDHFQGVPNPVDATIYEVSVRDFSIDPNGGFKYPGKYLAFTEHGTLGPDHVKTGVASLKQLGVNYVQIMPMQEFPDPGYTYNWGYDTMNFNVPEGMYATTPLGTARITQAKEMIQSLHRQHIGVIMDVVYNHTFAVQGSALNTLVPGYFWRTDAEGNLYNGSGVGNEVASERPMVQKFILDSLAYWVKEYHVNGFRFDLMALLGVNTMKKVSQELHAMDPNIVLYGEPWTGGTSGLPASQLLTKGQQQGLGIGVFNDNLRNAIEGNVFQPSALGYAMGGQGYVSAIENGVVGSIDYNSSIHDFAAAPSETINYVTSHDNYTLWDKLKLSNPTASKALRIKMDELAQAIVMTSQGVAFMQGGEEMLRTKGGNGNSYNAEDKVNEFNWARKAEYMNVFNYYAGLIHLRADHPAFRMTTAQQIRDNLSFLSSPSNTVEFELKNHANGDRWKNIIVIYNPGGQTTFNLPAGNWHIAGTANVIGNHDIGHASGTVSVPAITCEVLYQS</sequence>
<accession>A0A0N8PPD4</accession>
<protein>
    <recommendedName>
        <fullName evidence="2">Glycosyl hydrolase family 13 catalytic domain-containing protein</fullName>
    </recommendedName>
</protein>
<dbReference type="Gene3D" id="3.20.20.80">
    <property type="entry name" value="Glycosidases"/>
    <property type="match status" value="1"/>
</dbReference>